<dbReference type="CDD" id="cd07045">
    <property type="entry name" value="BMC_CcmK_like"/>
    <property type="match status" value="1"/>
</dbReference>
<evidence type="ECO:0000256" key="4">
    <source>
        <dbReference type="SAM" id="MobiDB-lite"/>
    </source>
</evidence>
<dbReference type="EMBL" id="NGJU01000024">
    <property type="protein sequence ID" value="RST92168.1"/>
    <property type="molecule type" value="Genomic_DNA"/>
</dbReference>
<dbReference type="PANTHER" id="PTHR33941:SF11">
    <property type="entry name" value="BACTERIAL MICROCOMPARTMENT SHELL PROTEIN PDUJ"/>
    <property type="match status" value="1"/>
</dbReference>
<dbReference type="RefSeq" id="WP_126781983.1">
    <property type="nucleotide sequence ID" value="NZ_NGJU01000024.1"/>
</dbReference>
<feature type="compositionally biased region" description="Low complexity" evidence="4">
    <location>
        <begin position="119"/>
        <end position="129"/>
    </location>
</feature>
<dbReference type="PANTHER" id="PTHR33941">
    <property type="entry name" value="PROPANEDIOL UTILIZATION PROTEIN PDUA"/>
    <property type="match status" value="1"/>
</dbReference>
<dbReference type="SMART" id="SM00877">
    <property type="entry name" value="BMC"/>
    <property type="match status" value="1"/>
</dbReference>
<sequence length="137" mass="14304">MDNQALGLIEVRGFLGAVVVADTALKTANVELLNAEKIQGGLTTIQLSGDVGAVKVAVAAGAGLAEELGCLISSHVIPRVANEAKAMLWQEPLVKKKVKKLPEAVNFKTAEDSQTVAVEPAESQSSPSKASKKKSKR</sequence>
<dbReference type="AlphaFoldDB" id="A0A429ZEP0"/>
<evidence type="ECO:0000256" key="1">
    <source>
        <dbReference type="ARBA" id="ARBA00024322"/>
    </source>
</evidence>
<evidence type="ECO:0000313" key="6">
    <source>
        <dbReference type="EMBL" id="RST92168.1"/>
    </source>
</evidence>
<evidence type="ECO:0000256" key="2">
    <source>
        <dbReference type="ARBA" id="ARBA00024446"/>
    </source>
</evidence>
<name>A0A429ZEP0_9ENTE</name>
<dbReference type="InterPro" id="IPR000249">
    <property type="entry name" value="BMC_dom"/>
</dbReference>
<reference evidence="6 7" key="1">
    <citation type="submission" date="2017-05" db="EMBL/GenBank/DDBJ databases">
        <title>Vagococcus spp. assemblies.</title>
        <authorList>
            <person name="Gulvik C.A."/>
        </authorList>
    </citation>
    <scope>NUCLEOTIDE SEQUENCE [LARGE SCALE GENOMIC DNA]</scope>
    <source>
        <strain evidence="6 7">NCFB 2777</strain>
    </source>
</reference>
<dbReference type="PROSITE" id="PS51930">
    <property type="entry name" value="BMC_2"/>
    <property type="match status" value="1"/>
</dbReference>
<feature type="region of interest" description="Disordered" evidence="4">
    <location>
        <begin position="111"/>
        <end position="137"/>
    </location>
</feature>
<comment type="subcellular location">
    <subcellularLocation>
        <location evidence="1">Bacterial microcompartment</location>
    </subcellularLocation>
</comment>
<dbReference type="Gene3D" id="3.30.70.1710">
    <property type="match status" value="1"/>
</dbReference>
<proteinExistence type="inferred from homology"/>
<keyword evidence="7" id="KW-1185">Reference proteome</keyword>
<dbReference type="InterPro" id="IPR050575">
    <property type="entry name" value="BMC_shell"/>
</dbReference>
<dbReference type="SUPFAM" id="SSF143414">
    <property type="entry name" value="CcmK-like"/>
    <property type="match status" value="1"/>
</dbReference>
<gene>
    <name evidence="6" type="ORF">CBF35_13390</name>
</gene>
<evidence type="ECO:0000256" key="3">
    <source>
        <dbReference type="PROSITE-ProRule" id="PRU01278"/>
    </source>
</evidence>
<comment type="caution">
    <text evidence="6">The sequence shown here is derived from an EMBL/GenBank/DDBJ whole genome shotgun (WGS) entry which is preliminary data.</text>
</comment>
<dbReference type="Proteomes" id="UP000287239">
    <property type="component" value="Unassembled WGS sequence"/>
</dbReference>
<dbReference type="InterPro" id="IPR044872">
    <property type="entry name" value="CcmK/CsoS1_BMC"/>
</dbReference>
<feature type="domain" description="BMC" evidence="5">
    <location>
        <begin position="5"/>
        <end position="89"/>
    </location>
</feature>
<dbReference type="OrthoDB" id="9812608at2"/>
<accession>A0A429ZEP0</accession>
<dbReference type="GO" id="GO:0031469">
    <property type="term" value="C:bacterial microcompartment"/>
    <property type="evidence" value="ECO:0007669"/>
    <property type="project" value="UniProtKB-SubCell"/>
</dbReference>
<organism evidence="6 7">
    <name type="scientific">Vagococcus salmoninarum</name>
    <dbReference type="NCBI Taxonomy" id="2739"/>
    <lineage>
        <taxon>Bacteria</taxon>
        <taxon>Bacillati</taxon>
        <taxon>Bacillota</taxon>
        <taxon>Bacilli</taxon>
        <taxon>Lactobacillales</taxon>
        <taxon>Enterococcaceae</taxon>
        <taxon>Vagococcus</taxon>
    </lineage>
</organism>
<keyword evidence="2" id="KW-1283">Bacterial microcompartment</keyword>
<protein>
    <recommendedName>
        <fullName evidence="5">BMC domain-containing protein</fullName>
    </recommendedName>
</protein>
<comment type="similarity">
    <text evidence="3">Belongs to the bacterial microcompartments protein family.</text>
</comment>
<dbReference type="GeneID" id="98569700"/>
<evidence type="ECO:0000259" key="5">
    <source>
        <dbReference type="PROSITE" id="PS51930"/>
    </source>
</evidence>
<evidence type="ECO:0000313" key="7">
    <source>
        <dbReference type="Proteomes" id="UP000287239"/>
    </source>
</evidence>
<dbReference type="InterPro" id="IPR037233">
    <property type="entry name" value="CcmK-like_sf"/>
</dbReference>
<dbReference type="Pfam" id="PF00936">
    <property type="entry name" value="BMC"/>
    <property type="match status" value="1"/>
</dbReference>